<reference evidence="3 9" key="1">
    <citation type="submission" date="2018-05" db="EMBL/GenBank/DDBJ databases">
        <authorList>
            <consortium name="GenomeTrakr network: Whole genome sequencing for foodborne pathogen traceback"/>
        </authorList>
    </citation>
    <scope>NUCLEOTIDE SEQUENCE [LARGE SCALE GENOMIC DNA]</scope>
    <source>
        <strain evidence="3 9">NC_C6016</strain>
    </source>
</reference>
<organism evidence="6 8">
    <name type="scientific">Campylobacter coli</name>
    <dbReference type="NCBI Taxonomy" id="195"/>
    <lineage>
        <taxon>Bacteria</taxon>
        <taxon>Pseudomonadati</taxon>
        <taxon>Campylobacterota</taxon>
        <taxon>Epsilonproteobacteria</taxon>
        <taxon>Campylobacterales</taxon>
        <taxon>Campylobacteraceae</taxon>
        <taxon>Campylobacter</taxon>
    </lineage>
</organism>
<gene>
    <name evidence="5" type="ORF">B9Q54_06905</name>
    <name evidence="2" type="ORF">BU953_01460</name>
    <name evidence="4" type="ORF">C6T04_07120</name>
    <name evidence="3" type="ORF">CJD00_08590</name>
    <name evidence="6" type="ORF">DSX26_07855</name>
    <name evidence="7" type="ORF">DYU70_08970</name>
</gene>
<dbReference type="EMBL" id="AACGUZ010000011">
    <property type="protein sequence ID" value="EAK5103992.1"/>
    <property type="molecule type" value="Genomic_DNA"/>
</dbReference>
<dbReference type="eggNOG" id="ENOG5030GY9">
    <property type="taxonomic scope" value="Bacteria"/>
</dbReference>
<dbReference type="Proteomes" id="UP000409545">
    <property type="component" value="Unassembled WGS sequence"/>
</dbReference>
<reference evidence="6 8" key="2">
    <citation type="submission" date="2018-07" db="EMBL/GenBank/DDBJ databases">
        <authorList>
            <consortium name="NARMS: The National Antimicrobial Resistance Monitoring System"/>
        </authorList>
    </citation>
    <scope>NUCLEOTIDE SEQUENCE [LARGE SCALE GENOMIC DNA]</scope>
    <source>
        <strain evidence="7 12">CVM N17C171</strain>
        <strain evidence="6 8">CVM N17C548</strain>
        <strain evidence="4 10">FSIS11807978</strain>
        <strain evidence="2 13">FSIS1609200</strain>
        <strain evidence="5 11">FSIS1711007</strain>
    </source>
</reference>
<evidence type="ECO:0000313" key="6">
    <source>
        <dbReference type="EMBL" id="EAL6851366.1"/>
    </source>
</evidence>
<dbReference type="STRING" id="195.ATE51_01094"/>
<dbReference type="Proteomes" id="UP000352088">
    <property type="component" value="Unassembled WGS sequence"/>
</dbReference>
<evidence type="ECO:0000313" key="5">
    <source>
        <dbReference type="EMBL" id="EAK5103992.1"/>
    </source>
</evidence>
<evidence type="ECO:0000313" key="2">
    <source>
        <dbReference type="EMBL" id="EAJ1076298.1"/>
    </source>
</evidence>
<name>A0A0Q2HDJ9_CAMCO</name>
<evidence type="ECO:0000256" key="1">
    <source>
        <dbReference type="SAM" id="Phobius"/>
    </source>
</evidence>
<dbReference type="Proteomes" id="UP000557830">
    <property type="component" value="Unassembled WGS sequence"/>
</dbReference>
<evidence type="ECO:0000313" key="7">
    <source>
        <dbReference type="EMBL" id="EAL9205277.1"/>
    </source>
</evidence>
<evidence type="ECO:0000313" key="11">
    <source>
        <dbReference type="Proteomes" id="UP000409545"/>
    </source>
</evidence>
<evidence type="ECO:0000313" key="9">
    <source>
        <dbReference type="Proteomes" id="UP000361993"/>
    </source>
</evidence>
<proteinExistence type="predicted"/>
<dbReference type="EMBL" id="AACDUL010000020">
    <property type="protein sequence ID" value="EAK1510303.1"/>
    <property type="molecule type" value="Genomic_DNA"/>
</dbReference>
<accession>A0A0Q2HDJ9</accession>
<dbReference type="EMBL" id="AACSIE010000015">
    <property type="protein sequence ID" value="EAL9205277.1"/>
    <property type="molecule type" value="Genomic_DNA"/>
</dbReference>
<dbReference type="KEGG" id="ccof:VC76_06195"/>
<comment type="caution">
    <text evidence="6">The sequence shown here is derived from an EMBL/GenBank/DDBJ whole genome shotgun (WGS) entry which is preliminary data.</text>
</comment>
<dbReference type="EMBL" id="AACQHW010000008">
    <property type="protein sequence ID" value="EAL6851366.1"/>
    <property type="molecule type" value="Genomic_DNA"/>
</dbReference>
<dbReference type="KEGG" id="ccoo:ATE51_01094"/>
<evidence type="ECO:0000313" key="3">
    <source>
        <dbReference type="EMBL" id="EAK1510303.1"/>
    </source>
</evidence>
<dbReference type="Proteomes" id="UP000411403">
    <property type="component" value="Unassembled WGS sequence"/>
</dbReference>
<evidence type="ECO:0000313" key="12">
    <source>
        <dbReference type="Proteomes" id="UP000411403"/>
    </source>
</evidence>
<protein>
    <submittedName>
        <fullName evidence="6">Uncharacterized protein</fullName>
    </submittedName>
</protein>
<evidence type="ECO:0000313" key="4">
    <source>
        <dbReference type="EMBL" id="EAK4358675.1"/>
    </source>
</evidence>
<keyword evidence="1" id="KW-0812">Transmembrane</keyword>
<dbReference type="Proteomes" id="UP000365807">
    <property type="component" value="Unassembled WGS sequence"/>
</dbReference>
<dbReference type="Gene3D" id="3.40.50.2300">
    <property type="match status" value="1"/>
</dbReference>
<keyword evidence="1" id="KW-1133">Transmembrane helix</keyword>
<dbReference type="RefSeq" id="WP_002777493.1">
    <property type="nucleotide sequence ID" value="NZ_AANHVQ020000010.1"/>
</dbReference>
<sequence>MLLVWIIFIFNIILAFLSIDFTRIHESLEQIKLTFFASIFILSLTLIFFLFRKKRALARKDQKILLIKNEFIHAEEIDIETSLDLIREKIAHLNQDLFKISHEKETYAKLLEDSLYQIGNIEGVVRCLDEEEASKEIKSLVLNALKHQKEQIRLGLNQALEYHKSIGVAQGNVLQFEASAAIVSDDGLEAFLLANLLSYFGIENTIFKSLSFDINDFHVVFIKDKILEQSSKKADDFIVFGRSKNLYYEYFLSLPFEKKELENILQRKLDKICALKFQTPYQNNVLLFKQNEFDATLFFNIIEKQCSQNMRVNSFSELKKELKKEAYRLILLDYELIKFDLEQMRSILSAYKKQHPQSHIIFFSRERVRDFDCVSEVLNDISRNDLIALIRKYLPKN</sequence>
<dbReference type="AlphaFoldDB" id="A0A0Q2HDJ9"/>
<dbReference type="EMBL" id="AACGFG010000009">
    <property type="protein sequence ID" value="EAK4358675.1"/>
    <property type="molecule type" value="Genomic_DNA"/>
</dbReference>
<evidence type="ECO:0000313" key="8">
    <source>
        <dbReference type="Proteomes" id="UP000352088"/>
    </source>
</evidence>
<dbReference type="EMBL" id="AABUYW010000002">
    <property type="protein sequence ID" value="EAJ1076298.1"/>
    <property type="molecule type" value="Genomic_DNA"/>
</dbReference>
<dbReference type="OrthoDB" id="5362003at2"/>
<feature type="transmembrane region" description="Helical" evidence="1">
    <location>
        <begin position="31"/>
        <end position="51"/>
    </location>
</feature>
<dbReference type="GeneID" id="66543789"/>
<keyword evidence="1" id="KW-0472">Membrane</keyword>
<evidence type="ECO:0000313" key="10">
    <source>
        <dbReference type="Proteomes" id="UP000365807"/>
    </source>
</evidence>
<dbReference type="Proteomes" id="UP000361993">
    <property type="component" value="Unassembled WGS sequence"/>
</dbReference>
<evidence type="ECO:0000313" key="13">
    <source>
        <dbReference type="Proteomes" id="UP000557830"/>
    </source>
</evidence>